<dbReference type="RefSeq" id="WP_371859739.1">
    <property type="nucleotide sequence ID" value="NZ_JACIDB010000001.1"/>
</dbReference>
<comment type="catalytic activity">
    <reaction evidence="8 11">
        <text>an N-terminal (5-L-glutamyl)-[peptide] + an alpha-amino acid = 5-L-glutamyl amino acid + an N-terminal L-alpha-aminoacyl-[peptide]</text>
        <dbReference type="Rhea" id="RHEA:23904"/>
        <dbReference type="Rhea" id="RHEA-COMP:9780"/>
        <dbReference type="Rhea" id="RHEA-COMP:9795"/>
        <dbReference type="ChEBI" id="CHEBI:77644"/>
        <dbReference type="ChEBI" id="CHEBI:78597"/>
        <dbReference type="ChEBI" id="CHEBI:78599"/>
        <dbReference type="ChEBI" id="CHEBI:78608"/>
        <dbReference type="EC" id="2.3.2.2"/>
    </reaction>
</comment>
<dbReference type="Gene3D" id="1.10.246.130">
    <property type="match status" value="1"/>
</dbReference>
<keyword evidence="7 11" id="KW-0012">Acyltransferase</keyword>
<keyword evidence="13" id="KW-0732">Signal</keyword>
<evidence type="ECO:0000256" key="2">
    <source>
        <dbReference type="ARBA" id="ARBA00001089"/>
    </source>
</evidence>
<evidence type="ECO:0000256" key="6">
    <source>
        <dbReference type="ARBA" id="ARBA00023145"/>
    </source>
</evidence>
<keyword evidence="15" id="KW-1185">Reference proteome</keyword>
<gene>
    <name evidence="14" type="ORF">GGR47_001087</name>
</gene>
<feature type="chain" id="PRO_5043845465" description="Glutathione hydrolase proenzyme" evidence="13">
    <location>
        <begin position="20"/>
        <end position="586"/>
    </location>
</feature>
<dbReference type="SUPFAM" id="SSF56235">
    <property type="entry name" value="N-terminal nucleophile aminohydrolases (Ntn hydrolases)"/>
    <property type="match status" value="1"/>
</dbReference>
<comment type="caution">
    <text evidence="14">The sequence shown here is derived from an EMBL/GenBank/DDBJ whole genome shotgun (WGS) entry which is preliminary data.</text>
</comment>
<reference evidence="14 15" key="1">
    <citation type="submission" date="2020-08" db="EMBL/GenBank/DDBJ databases">
        <title>Genomic Encyclopedia of Type Strains, Phase IV (KMG-IV): sequencing the most valuable type-strain genomes for metagenomic binning, comparative biology and taxonomic classification.</title>
        <authorList>
            <person name="Goeker M."/>
        </authorList>
    </citation>
    <scope>NUCLEOTIDE SEQUENCE [LARGE SCALE GENOMIC DNA]</scope>
    <source>
        <strain evidence="14 15">DSM 15581</strain>
    </source>
</reference>
<feature type="binding site" evidence="10">
    <location>
        <position position="107"/>
    </location>
    <ligand>
        <name>L-glutamate</name>
        <dbReference type="ChEBI" id="CHEBI:29985"/>
    </ligand>
</feature>
<dbReference type="InterPro" id="IPR043137">
    <property type="entry name" value="GGT_ssub_C"/>
</dbReference>
<dbReference type="EC" id="2.3.2.2" evidence="11"/>
<comment type="pathway">
    <text evidence="11">Sulfur metabolism; glutathione metabolism.</text>
</comment>
<dbReference type="AlphaFoldDB" id="A0AAW3TQP4"/>
<evidence type="ECO:0000313" key="15">
    <source>
        <dbReference type="Proteomes" id="UP000528945"/>
    </source>
</evidence>
<proteinExistence type="inferred from homology"/>
<evidence type="ECO:0000256" key="13">
    <source>
        <dbReference type="SAM" id="SignalP"/>
    </source>
</evidence>
<evidence type="ECO:0000313" key="14">
    <source>
        <dbReference type="EMBL" id="MBB3874871.1"/>
    </source>
</evidence>
<dbReference type="GO" id="GO:0006750">
    <property type="term" value="P:glutathione biosynthetic process"/>
    <property type="evidence" value="ECO:0007669"/>
    <property type="project" value="UniProtKB-KW"/>
</dbReference>
<feature type="region of interest" description="Disordered" evidence="12">
    <location>
        <begin position="558"/>
        <end position="586"/>
    </location>
</feature>
<comment type="catalytic activity">
    <reaction evidence="1 11">
        <text>an S-substituted glutathione + H2O = an S-substituted L-cysteinylglycine + L-glutamate</text>
        <dbReference type="Rhea" id="RHEA:59468"/>
        <dbReference type="ChEBI" id="CHEBI:15377"/>
        <dbReference type="ChEBI" id="CHEBI:29985"/>
        <dbReference type="ChEBI" id="CHEBI:90779"/>
        <dbReference type="ChEBI" id="CHEBI:143103"/>
        <dbReference type="EC" id="3.4.19.13"/>
    </reaction>
</comment>
<dbReference type="GO" id="GO:0006751">
    <property type="term" value="P:glutathione catabolic process"/>
    <property type="evidence" value="ECO:0007669"/>
    <property type="project" value="UniProtKB-UniRule"/>
</dbReference>
<feature type="binding site" evidence="10">
    <location>
        <position position="474"/>
    </location>
    <ligand>
        <name>L-glutamate</name>
        <dbReference type="ChEBI" id="CHEBI:29985"/>
    </ligand>
</feature>
<feature type="compositionally biased region" description="Low complexity" evidence="12">
    <location>
        <begin position="367"/>
        <end position="380"/>
    </location>
</feature>
<dbReference type="Proteomes" id="UP000528945">
    <property type="component" value="Unassembled WGS sequence"/>
</dbReference>
<evidence type="ECO:0000256" key="4">
    <source>
        <dbReference type="ARBA" id="ARBA00022679"/>
    </source>
</evidence>
<keyword evidence="6 11" id="KW-0865">Zymogen</keyword>
<dbReference type="InterPro" id="IPR000101">
    <property type="entry name" value="GGT_peptidase"/>
</dbReference>
<comment type="subunit">
    <text evidence="11">This enzyme consists of two polypeptide chains, which are synthesized in precursor form from a single polypeptide.</text>
</comment>
<evidence type="ECO:0000256" key="5">
    <source>
        <dbReference type="ARBA" id="ARBA00022801"/>
    </source>
</evidence>
<feature type="region of interest" description="Disordered" evidence="12">
    <location>
        <begin position="362"/>
        <end position="383"/>
    </location>
</feature>
<sequence>MTRLALTLALLSLPLPALAAPAKTPAGPKAPGATVPAKVPGMVSAADPRAAAAGVEMLKAGGSATDAAIATMLALNVVEPQSSGLGGGSFWVRHAARTGQIDTIDARETAPHAATPRWFYAADGTPLSHADAVPGGRSVGVPGALRGMALAHRNGGKLPWARLFAPAIRLAKQGFQPSPRFNNAVRSFGGDLTPQGSATFTPGTDGLIRNPAQAALLERIAKLGPDSFYVGPQAQKLVATVNGAARNPSQMTTGDIANYEAKPRPNLCVPYRTYKICGMGPPSSGGITVLMILKQLERFDMGKLGPASPVAWHLFAESSRLAYADRNMYVGDPDFVRVPITGMLDPAYIAQRSALISPSTTMATVSAGTPPGAPPRTAAPVSEVPGTTDLAVADRDGNVVEVTTTIEGPFGSGLMVDGTMLNNELTDFDIVPVDAGYLVANRVEGGKRPRSSMAPTIVYDAQGKVRLALGAAGGSTIIAQIAKALIGVLDWNLSAEDAIRLGLVYAPGPVATLEKGTPAEALQPALAKLGERTQIAPLGLKANAIEWKGNRWVGAADPRSEGAAIDETGRVTKPLPMAPVANRPSE</sequence>
<accession>A0AAW3TQP4</accession>
<dbReference type="PANTHER" id="PTHR43199:SF1">
    <property type="entry name" value="GLUTATHIONE HYDROLASE PROENZYME"/>
    <property type="match status" value="1"/>
</dbReference>
<comment type="catalytic activity">
    <reaction evidence="2 11">
        <text>glutathione + H2O = L-cysteinylglycine + L-glutamate</text>
        <dbReference type="Rhea" id="RHEA:28807"/>
        <dbReference type="ChEBI" id="CHEBI:15377"/>
        <dbReference type="ChEBI" id="CHEBI:29985"/>
        <dbReference type="ChEBI" id="CHEBI:57925"/>
        <dbReference type="ChEBI" id="CHEBI:61694"/>
        <dbReference type="EC" id="3.4.19.13"/>
    </reaction>
</comment>
<keyword evidence="11" id="KW-0317">Glutathione biosynthesis</keyword>
<feature type="binding site" evidence="10">
    <location>
        <position position="427"/>
    </location>
    <ligand>
        <name>L-glutamate</name>
        <dbReference type="ChEBI" id="CHEBI:29985"/>
    </ligand>
</feature>
<keyword evidence="4 11" id="KW-0808">Transferase</keyword>
<dbReference type="Gene3D" id="3.60.20.40">
    <property type="match status" value="1"/>
</dbReference>
<organism evidence="14 15">
    <name type="scientific">Sphingomonas aquatilis</name>
    <dbReference type="NCBI Taxonomy" id="93063"/>
    <lineage>
        <taxon>Bacteria</taxon>
        <taxon>Pseudomonadati</taxon>
        <taxon>Pseudomonadota</taxon>
        <taxon>Alphaproteobacteria</taxon>
        <taxon>Sphingomonadales</taxon>
        <taxon>Sphingomonadaceae</taxon>
        <taxon>Sphingomonas</taxon>
    </lineage>
</organism>
<dbReference type="InterPro" id="IPR043138">
    <property type="entry name" value="GGT_lsub"/>
</dbReference>
<name>A0AAW3TQP4_9SPHN</name>
<evidence type="ECO:0000256" key="1">
    <source>
        <dbReference type="ARBA" id="ARBA00001049"/>
    </source>
</evidence>
<evidence type="ECO:0000256" key="7">
    <source>
        <dbReference type="ARBA" id="ARBA00023315"/>
    </source>
</evidence>
<comment type="PTM">
    <text evidence="11">Cleaved by autocatalysis into a large and a small subunit.</text>
</comment>
<dbReference type="GO" id="GO:0036374">
    <property type="term" value="F:glutathione hydrolase activity"/>
    <property type="evidence" value="ECO:0007669"/>
    <property type="project" value="UniProtKB-UniRule"/>
</dbReference>
<evidence type="ECO:0000256" key="3">
    <source>
        <dbReference type="ARBA" id="ARBA00009381"/>
    </source>
</evidence>
<dbReference type="PANTHER" id="PTHR43199">
    <property type="entry name" value="GLUTATHIONE HYDROLASE"/>
    <property type="match status" value="1"/>
</dbReference>
<dbReference type="GO" id="GO:0103068">
    <property type="term" value="F:leukotriene C4 gamma-glutamyl transferase activity"/>
    <property type="evidence" value="ECO:0007669"/>
    <property type="project" value="UniProtKB-EC"/>
</dbReference>
<protein>
    <recommendedName>
        <fullName evidence="11">Glutathione hydrolase proenzyme</fullName>
        <ecNumber evidence="11">2.3.2.2</ecNumber>
        <ecNumber evidence="11">3.4.19.13</ecNumber>
    </recommendedName>
    <component>
        <recommendedName>
            <fullName evidence="11">Glutathione hydrolase large chain</fullName>
        </recommendedName>
    </component>
    <component>
        <recommendedName>
            <fullName evidence="11">Glutathione hydrolase small chain</fullName>
        </recommendedName>
    </component>
</protein>
<feature type="binding site" evidence="10">
    <location>
        <begin position="451"/>
        <end position="452"/>
    </location>
    <ligand>
        <name>L-glutamate</name>
        <dbReference type="ChEBI" id="CHEBI:29985"/>
    </ligand>
</feature>
<evidence type="ECO:0000256" key="9">
    <source>
        <dbReference type="PIRSR" id="PIRSR600101-1"/>
    </source>
</evidence>
<dbReference type="PRINTS" id="PR01210">
    <property type="entry name" value="GGTRANSPTASE"/>
</dbReference>
<evidence type="ECO:0000256" key="12">
    <source>
        <dbReference type="SAM" id="MobiDB-lite"/>
    </source>
</evidence>
<feature type="active site" description="Nucleophile" evidence="9">
    <location>
        <position position="387"/>
    </location>
</feature>
<evidence type="ECO:0000256" key="10">
    <source>
        <dbReference type="PIRSR" id="PIRSR600101-2"/>
    </source>
</evidence>
<dbReference type="InterPro" id="IPR051792">
    <property type="entry name" value="GGT_bact"/>
</dbReference>
<dbReference type="Pfam" id="PF01019">
    <property type="entry name" value="G_glu_transpept"/>
    <property type="match status" value="1"/>
</dbReference>
<evidence type="ECO:0000256" key="8">
    <source>
        <dbReference type="ARBA" id="ARBA00047417"/>
    </source>
</evidence>
<dbReference type="EMBL" id="JACIDB010000001">
    <property type="protein sequence ID" value="MBB3874871.1"/>
    <property type="molecule type" value="Genomic_DNA"/>
</dbReference>
<dbReference type="NCBIfam" id="TIGR00066">
    <property type="entry name" value="g_glut_trans"/>
    <property type="match status" value="1"/>
</dbReference>
<dbReference type="EC" id="3.4.19.13" evidence="11"/>
<evidence type="ECO:0000256" key="11">
    <source>
        <dbReference type="RuleBase" id="RU368036"/>
    </source>
</evidence>
<dbReference type="InterPro" id="IPR029055">
    <property type="entry name" value="Ntn_hydrolases_N"/>
</dbReference>
<keyword evidence="5 11" id="KW-0378">Hydrolase</keyword>
<comment type="similarity">
    <text evidence="3 11">Belongs to the gamma-glutamyltransferase family.</text>
</comment>
<feature type="signal peptide" evidence="13">
    <location>
        <begin position="1"/>
        <end position="19"/>
    </location>
</feature>